<keyword evidence="1" id="KW-1133">Transmembrane helix</keyword>
<dbReference type="EMBL" id="LNIX01000001">
    <property type="protein sequence ID" value="OXA65101.1"/>
    <property type="molecule type" value="Genomic_DNA"/>
</dbReference>
<keyword evidence="3" id="KW-1185">Reference proteome</keyword>
<feature type="transmembrane region" description="Helical" evidence="1">
    <location>
        <begin position="37"/>
        <end position="65"/>
    </location>
</feature>
<accession>A0A226F7B3</accession>
<feature type="non-terminal residue" evidence="2">
    <location>
        <position position="1614"/>
    </location>
</feature>
<name>A0A226F7B3_FOLCA</name>
<feature type="transmembrane region" description="Helical" evidence="1">
    <location>
        <begin position="149"/>
        <end position="169"/>
    </location>
</feature>
<evidence type="ECO:0000313" key="3">
    <source>
        <dbReference type="Proteomes" id="UP000198287"/>
    </source>
</evidence>
<protein>
    <recommendedName>
        <fullName evidence="4">G-protein coupled receptors family 1 profile domain-containing protein</fullName>
    </recommendedName>
</protein>
<feature type="transmembrane region" description="Helical" evidence="1">
    <location>
        <begin position="1415"/>
        <end position="1434"/>
    </location>
</feature>
<dbReference type="Gene3D" id="1.20.1070.10">
    <property type="entry name" value="Rhodopsin 7-helix transmembrane proteins"/>
    <property type="match status" value="1"/>
</dbReference>
<feature type="transmembrane region" description="Helical" evidence="1">
    <location>
        <begin position="1446"/>
        <end position="1466"/>
    </location>
</feature>
<dbReference type="CDD" id="cd00637">
    <property type="entry name" value="7tm_classA_rhodopsin-like"/>
    <property type="match status" value="1"/>
</dbReference>
<sequence length="1614" mass="186593">MDYFNSTDFVASISMVNNAEPYPLTSLLNSTTSSAQFSIFLSVSFIVGIHSCIGLVPNFAVLCLLVQQKRTRSLHYLNAHLAVVSILILCQGIMYLSDDKRHSESSGCSLIVYLRNCLINLLALTVLSISHERVRSLEVQRHLRNDVNVLRVTVGIWGCSLIAAIPAFFSAHFVQHVHPDGVLHAACVKTNFLHLVQQPVPSRRLKKVRRVRFIFINSITFTLIWFPFGLFHSIYTPFRDLDKIQHFEIDYSNLDEAGLLFTEIQEGIKDPTKKPFNRHPVLYYVGICAIYMYIILLPVIIYCTHNNALKHFRRLGRRLTFWKREANSVVDGIEKSKRNTSSNEISKCVGGTTVARSYYSPEGEDECPCELMMQETHGNVSLKQTIVTINIELVDDEVIDEVASFDSKRLKNYQLNTTNFRRRYAVKHCYLFVLLLPESDTSFPDFNTSSKLRKTWAWSDHVKYFNKIQQISDTGYPQYCLLLTTIKEHVKRWLSEASFRNSFHTVHFMEFVIVEVSLTKSKVSYLSAVDEADQPHFMLYYHNRLYSNLTMSLSAPWYEIKCFDPQFDNCYEKLGTVSESISYLNKYFWAMKQRKDKVASNIIQSPTLTSMRENYFNKIVTFYEKVTQATSPTTFDDFFDFWILEDVLKYRNKSDRGESYGIYALHQKQEVYFINPLNHPNVIVQGEVTFSFLSCHNVHRYSSTLSALTSPFDNVTWIVILLTFTSLTILGDQRGSNSNMLLLRGLFSFGICVENSVLSAYQSRLFGRQRYPTEKLVTGLFAILIGSILTNWYKTCFTKEMIVPAIYTSTWRTAFDVRHFTILIPIDAVLQIPPVNNMKDRDQSSYMFYMFFGMQLQKLIGYEGQSKVFKEYSETAEAFYNGTPDGKVGVIKPAIKPVWYEDVAYFVNNMTICDEVAYMDRAENVVTLLPFLNDNANGKVFLRGDVGFLSTLHGWWSYPIRNSYVWNRIKVMMSSGIYSYWENWFKTVKPIKLFHHYANWTYPKVDTVAKLDFSSKISTAFYICGICLVIQLANGFTNNFISNDKLGSTNSHIESSHFSVDKVLDQFSPCTSALITPNKSAVFDIKPRLNPIFAFNGGRLDNNSILSTADFVRKYISKQCWIFIVLLPERDESFLAFDGDIDENEPVVNFIYNQLQRIRLTNHDCCVPKYYIFLTTLKDEFVYHFIRILPSQVLNFMEFVVAEVALCVSGLVVLSEIIDDQVVLHFINHYYFFPRADISHPSYSITCMDVVFSNCMEKLDTVAEFVSKLNKYFWITDLLKIIPNSSFREGSKNGHFHKTVENLAILFRSSTPVNFDDFFGLWILEEVFRDLNQSENLSPNFVLHRKKELYMNPLYTEIIIYDEVGFSFLSCHKVHRYLSPLNPLTSPFDNITWIFALCTCVSVILITGSRSSSRTLSGFVTMGICMENSILLVYQSSLFGKKYGTFSAIIFGVFMIFFGTMLTNWYKTSFTKEIIIPAKYHAPWKTFYDIRNFKIWMPVEAVLSNSQFQTLADEQLHYWFYMRLTAQLTRLAEYEGKSKIGRENRDVALAFLNGIKEEEITSNGRQEKQLKPLRYRDVTEFVNNLTICDNAAYMDLPENIENILHFMNDNGKEK</sequence>
<reference evidence="2 3" key="1">
    <citation type="submission" date="2015-12" db="EMBL/GenBank/DDBJ databases">
        <title>The genome of Folsomia candida.</title>
        <authorList>
            <person name="Faddeeva A."/>
            <person name="Derks M.F."/>
            <person name="Anvar Y."/>
            <person name="Smit S."/>
            <person name="Van Straalen N."/>
            <person name="Roelofs D."/>
        </authorList>
    </citation>
    <scope>NUCLEOTIDE SEQUENCE [LARGE SCALE GENOMIC DNA]</scope>
    <source>
        <strain evidence="2 3">VU population</strain>
        <tissue evidence="2">Whole body</tissue>
    </source>
</reference>
<gene>
    <name evidence="2" type="ORF">Fcan01_01301</name>
</gene>
<proteinExistence type="predicted"/>
<evidence type="ECO:0000313" key="2">
    <source>
        <dbReference type="EMBL" id="OXA65101.1"/>
    </source>
</evidence>
<feature type="transmembrane region" description="Helical" evidence="1">
    <location>
        <begin position="77"/>
        <end position="97"/>
    </location>
</feature>
<dbReference type="Proteomes" id="UP000198287">
    <property type="component" value="Unassembled WGS sequence"/>
</dbReference>
<feature type="transmembrane region" description="Helical" evidence="1">
    <location>
        <begin position="213"/>
        <end position="235"/>
    </location>
</feature>
<evidence type="ECO:0000256" key="1">
    <source>
        <dbReference type="SAM" id="Phobius"/>
    </source>
</evidence>
<evidence type="ECO:0008006" key="4">
    <source>
        <dbReference type="Google" id="ProtNLM"/>
    </source>
</evidence>
<keyword evidence="1" id="KW-0472">Membrane</keyword>
<dbReference type="SUPFAM" id="SSF81321">
    <property type="entry name" value="Family A G protein-coupled receptor-like"/>
    <property type="match status" value="1"/>
</dbReference>
<keyword evidence="1" id="KW-0812">Transmembrane</keyword>
<feature type="transmembrane region" description="Helical" evidence="1">
    <location>
        <begin position="109"/>
        <end position="129"/>
    </location>
</feature>
<organism evidence="2 3">
    <name type="scientific">Folsomia candida</name>
    <name type="common">Springtail</name>
    <dbReference type="NCBI Taxonomy" id="158441"/>
    <lineage>
        <taxon>Eukaryota</taxon>
        <taxon>Metazoa</taxon>
        <taxon>Ecdysozoa</taxon>
        <taxon>Arthropoda</taxon>
        <taxon>Hexapoda</taxon>
        <taxon>Collembola</taxon>
        <taxon>Entomobryomorpha</taxon>
        <taxon>Isotomoidea</taxon>
        <taxon>Isotomidae</taxon>
        <taxon>Proisotominae</taxon>
        <taxon>Folsomia</taxon>
    </lineage>
</organism>
<comment type="caution">
    <text evidence="2">The sequence shown here is derived from an EMBL/GenBank/DDBJ whole genome shotgun (WGS) entry which is preliminary data.</text>
</comment>
<feature type="transmembrane region" description="Helical" evidence="1">
    <location>
        <begin position="1391"/>
        <end position="1408"/>
    </location>
</feature>
<feature type="transmembrane region" description="Helical" evidence="1">
    <location>
        <begin position="281"/>
        <end position="304"/>
    </location>
</feature>